<comment type="caution">
    <text evidence="2">The sequence shown here is derived from an EMBL/GenBank/DDBJ whole genome shotgun (WGS) entry which is preliminary data.</text>
</comment>
<protein>
    <submittedName>
        <fullName evidence="2">Uncharacterized protein</fullName>
    </submittedName>
</protein>
<evidence type="ECO:0000313" key="3">
    <source>
        <dbReference type="Proteomes" id="UP000193933"/>
    </source>
</evidence>
<sequence>MFPLLTGLFAAIVGWITAKRYFAAENVKFLRWSDQKSWVISHFSYIIQSFFQLTIIRQGAVFIRHTEKNRAGWFFLFFFFLSGRVKLVGNRRR</sequence>
<feature type="transmembrane region" description="Helical" evidence="1">
    <location>
        <begin position="71"/>
        <end position="89"/>
    </location>
</feature>
<organism evidence="2 3">
    <name type="scientific">Pantoea conspicua</name>
    <dbReference type="NCBI Taxonomy" id="472705"/>
    <lineage>
        <taxon>Bacteria</taxon>
        <taxon>Pseudomonadati</taxon>
        <taxon>Pseudomonadota</taxon>
        <taxon>Gammaproteobacteria</taxon>
        <taxon>Enterobacterales</taxon>
        <taxon>Erwiniaceae</taxon>
        <taxon>Pantoea</taxon>
    </lineage>
</organism>
<proteinExistence type="predicted"/>
<gene>
    <name evidence="2" type="ORF">HA41_06040</name>
</gene>
<keyword evidence="1" id="KW-0812">Transmembrane</keyword>
<evidence type="ECO:0000256" key="1">
    <source>
        <dbReference type="SAM" id="Phobius"/>
    </source>
</evidence>
<keyword evidence="1" id="KW-1133">Transmembrane helix</keyword>
<accession>A0A1X1BYQ7</accession>
<dbReference type="EMBL" id="MLFN01000011">
    <property type="protein sequence ID" value="ORM54131.1"/>
    <property type="molecule type" value="Genomic_DNA"/>
</dbReference>
<keyword evidence="3" id="KW-1185">Reference proteome</keyword>
<dbReference type="AlphaFoldDB" id="A0A1X1BYQ7"/>
<keyword evidence="1" id="KW-0472">Membrane</keyword>
<name>A0A1X1BYQ7_9GAMM</name>
<reference evidence="2 3" key="1">
    <citation type="journal article" date="2017" name="Antonie Van Leeuwenhoek">
        <title>Phylogenomic resolution of the bacterial genus Pantoea and its relationship with Erwinia and Tatumella.</title>
        <authorList>
            <person name="Palmer M."/>
            <person name="Steenkamp E.T."/>
            <person name="Coetzee M.P."/>
            <person name="Chan W.Y."/>
            <person name="van Zyl E."/>
            <person name="De Maayer P."/>
            <person name="Coutinho T.A."/>
            <person name="Blom J."/>
            <person name="Smits T.H."/>
            <person name="Duffy B."/>
            <person name="Venter S.N."/>
        </authorList>
    </citation>
    <scope>NUCLEOTIDE SEQUENCE [LARGE SCALE GENOMIC DNA]</scope>
    <source>
        <strain evidence="2 3">LMG 24534</strain>
    </source>
</reference>
<evidence type="ECO:0000313" key="2">
    <source>
        <dbReference type="EMBL" id="ORM54131.1"/>
    </source>
</evidence>
<dbReference type="Proteomes" id="UP000193933">
    <property type="component" value="Unassembled WGS sequence"/>
</dbReference>